<reference evidence="3" key="1">
    <citation type="journal article" date="2011" name="Nat. Genet.">
        <title>The Arabidopsis lyrata genome sequence and the basis of rapid genome size change.</title>
        <authorList>
            <person name="Hu T.T."/>
            <person name="Pattyn P."/>
            <person name="Bakker E.G."/>
            <person name="Cao J."/>
            <person name="Cheng J.-F."/>
            <person name="Clark R.M."/>
            <person name="Fahlgren N."/>
            <person name="Fawcett J.A."/>
            <person name="Grimwood J."/>
            <person name="Gundlach H."/>
            <person name="Haberer G."/>
            <person name="Hollister J.D."/>
            <person name="Ossowski S."/>
            <person name="Ottilar R.P."/>
            <person name="Salamov A.A."/>
            <person name="Schneeberger K."/>
            <person name="Spannagl M."/>
            <person name="Wang X."/>
            <person name="Yang L."/>
            <person name="Nasrallah M.E."/>
            <person name="Bergelson J."/>
            <person name="Carrington J.C."/>
            <person name="Gaut B.S."/>
            <person name="Schmutz J."/>
            <person name="Mayer K.F.X."/>
            <person name="Van de Peer Y."/>
            <person name="Grigoriev I.V."/>
            <person name="Nordborg M."/>
            <person name="Weigel D."/>
            <person name="Guo Y.-L."/>
        </authorList>
    </citation>
    <scope>NUCLEOTIDE SEQUENCE [LARGE SCALE GENOMIC DNA]</scope>
    <source>
        <strain evidence="3">cv. MN47</strain>
    </source>
</reference>
<gene>
    <name evidence="2" type="ORF">ARALYDRAFT_344169</name>
</gene>
<evidence type="ECO:0000313" key="2">
    <source>
        <dbReference type="EMBL" id="EFH56950.1"/>
    </source>
</evidence>
<evidence type="ECO:0000256" key="1">
    <source>
        <dbReference type="SAM" id="MobiDB-lite"/>
    </source>
</evidence>
<accession>D7LL71</accession>
<dbReference type="HOGENOM" id="CLU_1697908_0_0_1"/>
<keyword evidence="3" id="KW-1185">Reference proteome</keyword>
<organism evidence="3">
    <name type="scientific">Arabidopsis lyrata subsp. lyrata</name>
    <name type="common">Lyre-leaved rock-cress</name>
    <dbReference type="NCBI Taxonomy" id="81972"/>
    <lineage>
        <taxon>Eukaryota</taxon>
        <taxon>Viridiplantae</taxon>
        <taxon>Streptophyta</taxon>
        <taxon>Embryophyta</taxon>
        <taxon>Tracheophyta</taxon>
        <taxon>Spermatophyta</taxon>
        <taxon>Magnoliopsida</taxon>
        <taxon>eudicotyledons</taxon>
        <taxon>Gunneridae</taxon>
        <taxon>Pentapetalae</taxon>
        <taxon>rosids</taxon>
        <taxon>malvids</taxon>
        <taxon>Brassicales</taxon>
        <taxon>Brassicaceae</taxon>
        <taxon>Camelineae</taxon>
        <taxon>Arabidopsis</taxon>
    </lineage>
</organism>
<evidence type="ECO:0000313" key="3">
    <source>
        <dbReference type="Proteomes" id="UP000008694"/>
    </source>
</evidence>
<feature type="compositionally biased region" description="Acidic residues" evidence="1">
    <location>
        <begin position="53"/>
        <end position="74"/>
    </location>
</feature>
<protein>
    <submittedName>
        <fullName evidence="2">Predicted protein</fullName>
    </submittedName>
</protein>
<dbReference type="Proteomes" id="UP000008694">
    <property type="component" value="Unassembled WGS sequence"/>
</dbReference>
<dbReference type="EMBL" id="GL348716">
    <property type="protein sequence ID" value="EFH56950.1"/>
    <property type="molecule type" value="Genomic_DNA"/>
</dbReference>
<dbReference type="AlphaFoldDB" id="D7LL71"/>
<dbReference type="Gramene" id="fgenesh1_pg.C_scaffold_4000511">
    <property type="protein sequence ID" value="fgenesh1_pg.C_scaffold_4000511"/>
    <property type="gene ID" value="fgenesh1_pg.C_scaffold_4000511"/>
</dbReference>
<feature type="region of interest" description="Disordered" evidence="1">
    <location>
        <begin position="53"/>
        <end position="112"/>
    </location>
</feature>
<proteinExistence type="predicted"/>
<sequence length="155" mass="17692">MNLIIFVYKTIKDTLGASRLKKNPLPCIDLMHKVFGPHCAVNDHMISASQIDEIDEEDDEEEQGFEEEDDEDNFTETVPETQETTENHLVAPSMPIEIPTHQRRSRQGGEQVHTNEDCGVYVDASFLHEQEGTTDGAHMQTIREGIKQQLWDAFH</sequence>
<name>D7LL71_ARALL</name>
<feature type="compositionally biased region" description="Low complexity" evidence="1">
    <location>
        <begin position="75"/>
        <end position="84"/>
    </location>
</feature>